<name>A0ABM7IWX7_9MYCO</name>
<evidence type="ECO:0000313" key="3">
    <source>
        <dbReference type="Proteomes" id="UP000466683"/>
    </source>
</evidence>
<feature type="region of interest" description="Disordered" evidence="1">
    <location>
        <begin position="84"/>
        <end position="107"/>
    </location>
</feature>
<reference evidence="2 3" key="1">
    <citation type="journal article" date="2019" name="Emerg. Microbes Infect.">
        <title>Comprehensive subspecies identification of 175 nontuberculous mycobacteria species based on 7547 genomic profiles.</title>
        <authorList>
            <person name="Matsumoto Y."/>
            <person name="Kinjo T."/>
            <person name="Motooka D."/>
            <person name="Nabeya D."/>
            <person name="Jung N."/>
            <person name="Uechi K."/>
            <person name="Horii T."/>
            <person name="Iida T."/>
            <person name="Fujita J."/>
            <person name="Nakamura S."/>
        </authorList>
    </citation>
    <scope>NUCLEOTIDE SEQUENCE [LARGE SCALE GENOMIC DNA]</scope>
    <source>
        <strain evidence="2 3">JCM 15653</strain>
    </source>
</reference>
<accession>A0ABM7IWX7</accession>
<organism evidence="2 3">
    <name type="scientific">Mycolicibacterium boenickei</name>
    <dbReference type="NCBI Taxonomy" id="146017"/>
    <lineage>
        <taxon>Bacteria</taxon>
        <taxon>Bacillati</taxon>
        <taxon>Actinomycetota</taxon>
        <taxon>Actinomycetes</taxon>
        <taxon>Mycobacteriales</taxon>
        <taxon>Mycobacteriaceae</taxon>
        <taxon>Mycolicibacterium</taxon>
    </lineage>
</organism>
<gene>
    <name evidence="2" type="ORF">MBOE_30130</name>
</gene>
<dbReference type="Proteomes" id="UP000466683">
    <property type="component" value="Chromosome"/>
</dbReference>
<sequence length="107" mass="11966">MRKRKQGTTGSGAKRSPIPLRRKFIGEAERAVIDECASAPRAQDRPTTVQQARCMARILDIPELNGLHARAASELRSLLNSLHPEPKTKRRASVATLRSVKRQRTIE</sequence>
<proteinExistence type="predicted"/>
<evidence type="ECO:0000256" key="1">
    <source>
        <dbReference type="SAM" id="MobiDB-lite"/>
    </source>
</evidence>
<dbReference type="EMBL" id="AP022579">
    <property type="protein sequence ID" value="BBX91364.1"/>
    <property type="molecule type" value="Genomic_DNA"/>
</dbReference>
<evidence type="ECO:0008006" key="4">
    <source>
        <dbReference type="Google" id="ProtNLM"/>
    </source>
</evidence>
<protein>
    <recommendedName>
        <fullName evidence="4">Transposase</fullName>
    </recommendedName>
</protein>
<keyword evidence="3" id="KW-1185">Reference proteome</keyword>
<evidence type="ECO:0000313" key="2">
    <source>
        <dbReference type="EMBL" id="BBX91364.1"/>
    </source>
</evidence>